<evidence type="ECO:0000256" key="7">
    <source>
        <dbReference type="SAM" id="Phobius"/>
    </source>
</evidence>
<evidence type="ECO:0000256" key="3">
    <source>
        <dbReference type="ARBA" id="ARBA00022475"/>
    </source>
</evidence>
<keyword evidence="5 7" id="KW-1133">Transmembrane helix</keyword>
<dbReference type="NCBIfam" id="TIGR00374">
    <property type="entry name" value="flippase-like domain"/>
    <property type="match status" value="1"/>
</dbReference>
<dbReference type="AlphaFoldDB" id="A0A832TH37"/>
<dbReference type="InterPro" id="IPR022791">
    <property type="entry name" value="L-PG_synthase/AglD"/>
</dbReference>
<feature type="transmembrane region" description="Helical" evidence="7">
    <location>
        <begin position="128"/>
        <end position="147"/>
    </location>
</feature>
<dbReference type="EMBL" id="DUJS01000002">
    <property type="protein sequence ID" value="HII70003.1"/>
    <property type="molecule type" value="Genomic_DNA"/>
</dbReference>
<reference evidence="8" key="1">
    <citation type="journal article" date="2020" name="bioRxiv">
        <title>A rank-normalized archaeal taxonomy based on genome phylogeny resolves widespread incomplete and uneven classifications.</title>
        <authorList>
            <person name="Rinke C."/>
            <person name="Chuvochina M."/>
            <person name="Mussig A.J."/>
            <person name="Chaumeil P.-A."/>
            <person name="Waite D.W."/>
            <person name="Whitman W.B."/>
            <person name="Parks D.H."/>
            <person name="Hugenholtz P."/>
        </authorList>
    </citation>
    <scope>NUCLEOTIDE SEQUENCE</scope>
    <source>
        <strain evidence="8">UBA8853</strain>
    </source>
</reference>
<evidence type="ECO:0000256" key="1">
    <source>
        <dbReference type="ARBA" id="ARBA00004651"/>
    </source>
</evidence>
<comment type="similarity">
    <text evidence="2">Belongs to the UPF0104 family.</text>
</comment>
<keyword evidence="6 7" id="KW-0472">Membrane</keyword>
<dbReference type="PANTHER" id="PTHR39087">
    <property type="entry name" value="UPF0104 MEMBRANE PROTEIN MJ1595"/>
    <property type="match status" value="1"/>
</dbReference>
<feature type="transmembrane region" description="Helical" evidence="7">
    <location>
        <begin position="12"/>
        <end position="28"/>
    </location>
</feature>
<sequence length="336" mass="37362">MSDGVVKRRAIPAMAAGVAVVLIMIWSFDPRKVLTVIARTEPRLFALAVCIQLVDLLLWALRWHLVLVRGGVKAPFRLVFAVNNVSMLVNNITPSARSGGEPLRVYLLARMTRYRARDIASSVVIDRVLDYFPLTLLLLLSAFLIAGSGGRGGILVILLGGVSFLTAALILSLWFLASERYVHRVARGVLRLLSRVSRRVRARRLWEELDEWVERFVKQLRELLQDRLTLIQGTLLSAAVWGCEILRTYVVFLSLGREVPLPVIVVSFTVSMFAGVLPLLPGGLGLVEISTASVYRLWGIDPGTSAAVALLDRLISYWMVNAIGVISLLRISRRER</sequence>
<evidence type="ECO:0000313" key="8">
    <source>
        <dbReference type="EMBL" id="HII70003.1"/>
    </source>
</evidence>
<feature type="transmembrane region" description="Helical" evidence="7">
    <location>
        <begin position="44"/>
        <end position="61"/>
    </location>
</feature>
<comment type="caution">
    <text evidence="8">The sequence shown here is derived from an EMBL/GenBank/DDBJ whole genome shotgun (WGS) entry which is preliminary data.</text>
</comment>
<evidence type="ECO:0000256" key="6">
    <source>
        <dbReference type="ARBA" id="ARBA00023136"/>
    </source>
</evidence>
<name>A0A832TH37_9EURY</name>
<dbReference type="PANTHER" id="PTHR39087:SF2">
    <property type="entry name" value="UPF0104 MEMBRANE PROTEIN MJ1595"/>
    <property type="match status" value="1"/>
</dbReference>
<dbReference type="GO" id="GO:0005886">
    <property type="term" value="C:plasma membrane"/>
    <property type="evidence" value="ECO:0007669"/>
    <property type="project" value="UniProtKB-SubCell"/>
</dbReference>
<comment type="subcellular location">
    <subcellularLocation>
        <location evidence="1">Cell membrane</location>
        <topology evidence="1">Multi-pass membrane protein</topology>
    </subcellularLocation>
</comment>
<gene>
    <name evidence="8" type="ORF">HA336_02060</name>
</gene>
<accession>A0A832TH37</accession>
<evidence type="ECO:0000256" key="5">
    <source>
        <dbReference type="ARBA" id="ARBA00022989"/>
    </source>
</evidence>
<dbReference type="GeneID" id="1476871"/>
<feature type="transmembrane region" description="Helical" evidence="7">
    <location>
        <begin position="153"/>
        <end position="177"/>
    </location>
</feature>
<protein>
    <submittedName>
        <fullName evidence="8">Flippase-like domain-containing protein</fullName>
    </submittedName>
</protein>
<keyword evidence="4 7" id="KW-0812">Transmembrane</keyword>
<feature type="transmembrane region" description="Helical" evidence="7">
    <location>
        <begin position="259"/>
        <end position="280"/>
    </location>
</feature>
<keyword evidence="3" id="KW-1003">Cell membrane</keyword>
<dbReference type="RefSeq" id="WP_158295923.1">
    <property type="nucleotide sequence ID" value="NZ_DUJS01000002.1"/>
</dbReference>
<proteinExistence type="inferred from homology"/>
<evidence type="ECO:0000313" key="9">
    <source>
        <dbReference type="Proteomes" id="UP000619545"/>
    </source>
</evidence>
<evidence type="ECO:0000256" key="2">
    <source>
        <dbReference type="ARBA" id="ARBA00011061"/>
    </source>
</evidence>
<evidence type="ECO:0000256" key="4">
    <source>
        <dbReference type="ARBA" id="ARBA00022692"/>
    </source>
</evidence>
<organism evidence="8 9">
    <name type="scientific">Methanopyrus kandleri</name>
    <dbReference type="NCBI Taxonomy" id="2320"/>
    <lineage>
        <taxon>Archaea</taxon>
        <taxon>Methanobacteriati</taxon>
        <taxon>Methanobacteriota</taxon>
        <taxon>Methanomada group</taxon>
        <taxon>Methanopyri</taxon>
        <taxon>Methanopyrales</taxon>
        <taxon>Methanopyraceae</taxon>
        <taxon>Methanopyrus</taxon>
    </lineage>
</organism>
<dbReference type="Proteomes" id="UP000619545">
    <property type="component" value="Unassembled WGS sequence"/>
</dbReference>
<dbReference type="Pfam" id="PF03706">
    <property type="entry name" value="LPG_synthase_TM"/>
    <property type="match status" value="1"/>
</dbReference>